<dbReference type="PROSITE" id="PS50801">
    <property type="entry name" value="STAS"/>
    <property type="match status" value="2"/>
</dbReference>
<dbReference type="Proteomes" id="UP000501690">
    <property type="component" value="Linkage Group LG2"/>
</dbReference>
<protein>
    <submittedName>
        <fullName evidence="9">Solute carrier family 26</fullName>
    </submittedName>
</protein>
<keyword evidence="10" id="KW-1185">Reference proteome</keyword>
<dbReference type="CDD" id="cd07042">
    <property type="entry name" value="STAS_SulP_like_sulfate_transporter"/>
    <property type="match status" value="2"/>
</dbReference>
<dbReference type="InterPro" id="IPR002645">
    <property type="entry name" value="STAS_dom"/>
</dbReference>
<feature type="transmembrane region" description="Helical" evidence="7">
    <location>
        <begin position="464"/>
        <end position="490"/>
    </location>
</feature>
<evidence type="ECO:0000256" key="5">
    <source>
        <dbReference type="ARBA" id="ARBA00022989"/>
    </source>
</evidence>
<name>A0A4D6L3B0_VIGUN</name>
<feature type="transmembrane region" description="Helical" evidence="7">
    <location>
        <begin position="277"/>
        <end position="298"/>
    </location>
</feature>
<feature type="transmembrane region" description="Helical" evidence="7">
    <location>
        <begin position="724"/>
        <end position="742"/>
    </location>
</feature>
<dbReference type="InterPro" id="IPR011547">
    <property type="entry name" value="SLC26A/SulP_dom"/>
</dbReference>
<dbReference type="EMBL" id="CP039346">
    <property type="protein sequence ID" value="QCD82944.1"/>
    <property type="molecule type" value="Genomic_DNA"/>
</dbReference>
<keyword evidence="4 7" id="KW-0812">Transmembrane</keyword>
<feature type="transmembrane region" description="Helical" evidence="7">
    <location>
        <begin position="985"/>
        <end position="1017"/>
    </location>
</feature>
<evidence type="ECO:0000256" key="7">
    <source>
        <dbReference type="SAM" id="Phobius"/>
    </source>
</evidence>
<feature type="domain" description="STAS" evidence="8">
    <location>
        <begin position="518"/>
        <end position="638"/>
    </location>
</feature>
<feature type="transmembrane region" description="Helical" evidence="7">
    <location>
        <begin position="404"/>
        <end position="425"/>
    </location>
</feature>
<accession>A0A4D6L3B0</accession>
<dbReference type="Pfam" id="PF01740">
    <property type="entry name" value="STAS"/>
    <property type="match status" value="2"/>
</dbReference>
<feature type="transmembrane region" description="Helical" evidence="7">
    <location>
        <begin position="651"/>
        <end position="678"/>
    </location>
</feature>
<dbReference type="GO" id="GO:0055085">
    <property type="term" value="P:transmembrane transport"/>
    <property type="evidence" value="ECO:0007669"/>
    <property type="project" value="InterPro"/>
</dbReference>
<comment type="subcellular location">
    <subcellularLocation>
        <location evidence="1">Membrane</location>
        <topology evidence="1">Multi-pass membrane protein</topology>
    </subcellularLocation>
</comment>
<feature type="transmembrane region" description="Helical" evidence="7">
    <location>
        <begin position="432"/>
        <end position="452"/>
    </location>
</feature>
<proteinExistence type="inferred from homology"/>
<evidence type="ECO:0000259" key="8">
    <source>
        <dbReference type="PROSITE" id="PS50801"/>
    </source>
</evidence>
<dbReference type="Gene3D" id="3.30.750.24">
    <property type="entry name" value="STAS domain"/>
    <property type="match status" value="2"/>
</dbReference>
<feature type="transmembrane region" description="Helical" evidence="7">
    <location>
        <begin position="370"/>
        <end position="392"/>
    </location>
</feature>
<evidence type="ECO:0000313" key="9">
    <source>
        <dbReference type="EMBL" id="QCD82944.1"/>
    </source>
</evidence>
<dbReference type="InterPro" id="IPR036513">
    <property type="entry name" value="STAS_dom_sf"/>
</dbReference>
<feature type="transmembrane region" description="Helical" evidence="7">
    <location>
        <begin position="771"/>
        <end position="787"/>
    </location>
</feature>
<feature type="transmembrane region" description="Helical" evidence="7">
    <location>
        <begin position="201"/>
        <end position="219"/>
    </location>
</feature>
<keyword evidence="6 7" id="KW-0472">Membrane</keyword>
<feature type="transmembrane region" description="Helical" evidence="7">
    <location>
        <begin position="167"/>
        <end position="189"/>
    </location>
</feature>
<feature type="transmembrane region" description="Helical" evidence="7">
    <location>
        <begin position="955"/>
        <end position="978"/>
    </location>
</feature>
<dbReference type="GO" id="GO:0016020">
    <property type="term" value="C:membrane"/>
    <property type="evidence" value="ECO:0007669"/>
    <property type="project" value="UniProtKB-SubCell"/>
</dbReference>
<feature type="transmembrane region" description="Helical" evidence="7">
    <location>
        <begin position="690"/>
        <end position="712"/>
    </location>
</feature>
<sequence>MDPNEVQHSHCLEMTMELHQVVPPPHKTTLTKLKTRLKETFFPDDPLRQFKGQPLKTKLILAAQYLFPILQWGPKYTFKLFKSDLVAGLTIASLAIPQGISYAKLANLPPIVGLFVLHNSDSSFVPPLVYAVLGSSRDLAVGPVSIASLVLGSMLRQEVSPTADPVLFLQLAFTSTFFAGLFQASLGILRLGFIIDFLSKAILIGFMAGAAIIVSLQQLKSLLGISHFTNQMGLIPVMTSVFHNIHEWSWQTILMGICFLVLLLLARHVSIKKPKLFWVSAGAPLLCVIISTLVVFAIKAQNHGISVIGKLQQGINPPSWNMLRFHGSHLGLVMKTGLITGILSLTEGIAVGRTFAALKNYKVDGNKEMMAIGFMNVVGSSTSCYVTTGAFSRSAVNNNAGAKTAVSNVVMSVTVMVTLLFLMPLFQYTPNVVLGAIIVTAVIGLIDLPAAYNIWKIDKFDFLVMLTAFMGVLFISVQGGLALAVGLSTFKILMQITRPKTVMLGKIPGTDIYRNLHQYKEAVRVPGFLILSIEAPINFANITYLNERTLRWVEEEEDNIKEQSSLRFLILEMSAVSAIDTSGISLFKELKATLEKKGLVLVNPLAEVIEKLKKVDEASDFMQADNLFLTVGEAVASLSPTMKDSSFVPPLVYVVLGSSMDLAVGPVSIASLVLGSMINEEVSATEEPDLFLKLALTSTFFAGLFQAALGILRLGFIIDFLSKAILIGFMGGSAVIVGLQQLKGLLGIKHFTSKMAIIPVLSSVFHNIDEWSWQTIVMGICFLVFLLGARHVSMKKPELFWVSAGAPLLSVIISTALAFAIKAQRHGISVIGKLPRGVNPPSADKLLFRGDHLGLAIKTGLITGLLSLTEGIAVGRTFATIRNYKVDGNKEMMAIGFMNVVGSTTSCYVTTGSFSRSAINHNAGAKTGMSNVVMSVTVLVTLLFLMPLFQYTPNVILGAIIITAVIGLIDISSAYLIWKIDKFDFIVMLTAFLGVIFISVQVGLAISVALSVLRILLQVTRPKTSMLGNIPATNIYRNIHHYKEAIRVPGFLILRIEAPINFANITYLNERIYRWVEEEQATINENVCLQFLILDMSAVSTIDTSGVSLFKDLKNALTMKGVSIVLVNPLAEVIEKLQKTDDAHHFIRAEFLFLTVGEAVASLSSAMKRQTPTVQDARGDLQL</sequence>
<feature type="domain" description="STAS" evidence="8">
    <location>
        <begin position="1041"/>
        <end position="1163"/>
    </location>
</feature>
<feature type="transmembrane region" description="Helical" evidence="7">
    <location>
        <begin position="338"/>
        <end position="358"/>
    </location>
</feature>
<dbReference type="FunFam" id="3.30.750.24:FF:000002">
    <property type="entry name" value="Sulfate transporter 31"/>
    <property type="match status" value="2"/>
</dbReference>
<dbReference type="PANTHER" id="PTHR11814">
    <property type="entry name" value="SULFATE TRANSPORTER"/>
    <property type="match status" value="1"/>
</dbReference>
<feature type="transmembrane region" description="Helical" evidence="7">
    <location>
        <begin position="932"/>
        <end position="949"/>
    </location>
</feature>
<evidence type="ECO:0000256" key="1">
    <source>
        <dbReference type="ARBA" id="ARBA00004141"/>
    </source>
</evidence>
<dbReference type="NCBIfam" id="TIGR00815">
    <property type="entry name" value="sulP"/>
    <property type="match status" value="2"/>
</dbReference>
<feature type="transmembrane region" description="Helical" evidence="7">
    <location>
        <begin position="248"/>
        <end position="265"/>
    </location>
</feature>
<keyword evidence="3" id="KW-0813">Transport</keyword>
<evidence type="ECO:0000313" key="10">
    <source>
        <dbReference type="Proteomes" id="UP000501690"/>
    </source>
</evidence>
<organism evidence="9 10">
    <name type="scientific">Vigna unguiculata</name>
    <name type="common">Cowpea</name>
    <dbReference type="NCBI Taxonomy" id="3917"/>
    <lineage>
        <taxon>Eukaryota</taxon>
        <taxon>Viridiplantae</taxon>
        <taxon>Streptophyta</taxon>
        <taxon>Embryophyta</taxon>
        <taxon>Tracheophyta</taxon>
        <taxon>Spermatophyta</taxon>
        <taxon>Magnoliopsida</taxon>
        <taxon>eudicotyledons</taxon>
        <taxon>Gunneridae</taxon>
        <taxon>Pentapetalae</taxon>
        <taxon>rosids</taxon>
        <taxon>fabids</taxon>
        <taxon>Fabales</taxon>
        <taxon>Fabaceae</taxon>
        <taxon>Papilionoideae</taxon>
        <taxon>50 kb inversion clade</taxon>
        <taxon>NPAAA clade</taxon>
        <taxon>indigoferoid/millettioid clade</taxon>
        <taxon>Phaseoleae</taxon>
        <taxon>Vigna</taxon>
    </lineage>
</organism>
<evidence type="ECO:0000256" key="3">
    <source>
        <dbReference type="ARBA" id="ARBA00022448"/>
    </source>
</evidence>
<feature type="transmembrane region" description="Helical" evidence="7">
    <location>
        <begin position="799"/>
        <end position="821"/>
    </location>
</feature>
<dbReference type="SUPFAM" id="SSF52091">
    <property type="entry name" value="SpoIIaa-like"/>
    <property type="match status" value="2"/>
</dbReference>
<dbReference type="AlphaFoldDB" id="A0A4D6L3B0"/>
<reference evidence="9 10" key="1">
    <citation type="submission" date="2019-04" db="EMBL/GenBank/DDBJ databases">
        <title>An improved genome assembly and genetic linkage map for asparagus bean, Vigna unguiculata ssp. sesquipedialis.</title>
        <authorList>
            <person name="Xia Q."/>
            <person name="Zhang R."/>
            <person name="Dong Y."/>
        </authorList>
    </citation>
    <scope>NUCLEOTIDE SEQUENCE [LARGE SCALE GENOMIC DNA]</scope>
    <source>
        <tissue evidence="9">Leaf</tissue>
    </source>
</reference>
<evidence type="ECO:0000256" key="4">
    <source>
        <dbReference type="ARBA" id="ARBA00022692"/>
    </source>
</evidence>
<evidence type="ECO:0000256" key="6">
    <source>
        <dbReference type="ARBA" id="ARBA00023136"/>
    </source>
</evidence>
<evidence type="ECO:0000256" key="2">
    <source>
        <dbReference type="ARBA" id="ARBA00008692"/>
    </source>
</evidence>
<comment type="similarity">
    <text evidence="2">Belongs to the SLC26A/SulP transporter (TC 2.A.53) family.</text>
</comment>
<dbReference type="Pfam" id="PF00916">
    <property type="entry name" value="Sulfate_transp"/>
    <property type="match status" value="2"/>
</dbReference>
<dbReference type="InterPro" id="IPR001902">
    <property type="entry name" value="SLC26A/SulP_fam"/>
</dbReference>
<gene>
    <name evidence="9" type="ORF">DEO72_LG2g3286</name>
</gene>
<keyword evidence="5 7" id="KW-1133">Transmembrane helix</keyword>